<keyword evidence="1 4" id="KW-0489">Methyltransferase</keyword>
<dbReference type="RefSeq" id="WP_154505555.1">
    <property type="nucleotide sequence ID" value="NZ_VUMN01000028.1"/>
</dbReference>
<evidence type="ECO:0000256" key="3">
    <source>
        <dbReference type="ARBA" id="ARBA00022691"/>
    </source>
</evidence>
<keyword evidence="8" id="KW-1185">Reference proteome</keyword>
<dbReference type="Gene3D" id="3.40.50.150">
    <property type="entry name" value="Vaccinia Virus protein VP39"/>
    <property type="match status" value="1"/>
</dbReference>
<dbReference type="CDD" id="cd02440">
    <property type="entry name" value="AdoMet_MTases"/>
    <property type="match status" value="1"/>
</dbReference>
<evidence type="ECO:0000313" key="7">
    <source>
        <dbReference type="EMBL" id="MSS59337.1"/>
    </source>
</evidence>
<accession>A0A7X2NTK5</accession>
<dbReference type="Pfam" id="PF05958">
    <property type="entry name" value="tRNA_U5-meth_tr"/>
    <property type="match status" value="1"/>
</dbReference>
<organism evidence="7 8">
    <name type="scientific">Stecheria intestinalis</name>
    <dbReference type="NCBI Taxonomy" id="2606630"/>
    <lineage>
        <taxon>Bacteria</taxon>
        <taxon>Bacillati</taxon>
        <taxon>Bacillota</taxon>
        <taxon>Erysipelotrichia</taxon>
        <taxon>Erysipelotrichales</taxon>
        <taxon>Erysipelotrichaceae</taxon>
        <taxon>Stecheria</taxon>
    </lineage>
</organism>
<dbReference type="EMBL" id="VUMN01000028">
    <property type="protein sequence ID" value="MSS59337.1"/>
    <property type="molecule type" value="Genomic_DNA"/>
</dbReference>
<dbReference type="PROSITE" id="PS51687">
    <property type="entry name" value="SAM_MT_RNA_M5U"/>
    <property type="match status" value="1"/>
</dbReference>
<dbReference type="InterPro" id="IPR029063">
    <property type="entry name" value="SAM-dependent_MTases_sf"/>
</dbReference>
<evidence type="ECO:0000256" key="2">
    <source>
        <dbReference type="ARBA" id="ARBA00022679"/>
    </source>
</evidence>
<dbReference type="InterPro" id="IPR030390">
    <property type="entry name" value="MeTrfase_TrmA_AS"/>
</dbReference>
<evidence type="ECO:0000256" key="5">
    <source>
        <dbReference type="PROSITE-ProRule" id="PRU10015"/>
    </source>
</evidence>
<evidence type="ECO:0000259" key="6">
    <source>
        <dbReference type="PROSITE" id="PS50926"/>
    </source>
</evidence>
<feature type="binding site" evidence="4">
    <location>
        <position position="270"/>
    </location>
    <ligand>
        <name>S-adenosyl-L-methionine</name>
        <dbReference type="ChEBI" id="CHEBI:59789"/>
    </ligand>
</feature>
<dbReference type="InterPro" id="IPR012340">
    <property type="entry name" value="NA-bd_OB-fold"/>
</dbReference>
<dbReference type="PROSITE" id="PS01230">
    <property type="entry name" value="TRMA_1"/>
    <property type="match status" value="1"/>
</dbReference>
<comment type="caution">
    <text evidence="7">The sequence shown here is derived from an EMBL/GenBank/DDBJ whole genome shotgun (WGS) entry which is preliminary data.</text>
</comment>
<dbReference type="PANTHER" id="PTHR11061:SF30">
    <property type="entry name" value="TRNA (URACIL(54)-C(5))-METHYLTRANSFERASE"/>
    <property type="match status" value="1"/>
</dbReference>
<feature type="active site" evidence="5">
    <location>
        <position position="392"/>
    </location>
</feature>
<dbReference type="Proteomes" id="UP000461880">
    <property type="component" value="Unassembled WGS sequence"/>
</dbReference>
<protein>
    <submittedName>
        <fullName evidence="7">23S rRNA (Uracil(1939)-C(5))-methyltransferase RlmD</fullName>
        <ecNumber evidence="7">2.1.1.190</ecNumber>
    </submittedName>
</protein>
<dbReference type="Gene3D" id="2.40.50.140">
    <property type="entry name" value="Nucleic acid-binding proteins"/>
    <property type="match status" value="1"/>
</dbReference>
<feature type="binding site" evidence="4">
    <location>
        <position position="297"/>
    </location>
    <ligand>
        <name>S-adenosyl-L-methionine</name>
        <dbReference type="ChEBI" id="CHEBI:59789"/>
    </ligand>
</feature>
<dbReference type="PANTHER" id="PTHR11061">
    <property type="entry name" value="RNA M5U METHYLTRANSFERASE"/>
    <property type="match status" value="1"/>
</dbReference>
<feature type="domain" description="TRAM" evidence="6">
    <location>
        <begin position="1"/>
        <end position="52"/>
    </location>
</feature>
<dbReference type="PROSITE" id="PS50926">
    <property type="entry name" value="TRAM"/>
    <property type="match status" value="1"/>
</dbReference>
<name>A0A7X2NTK5_9FIRM</name>
<feature type="binding site" evidence="4">
    <location>
        <position position="365"/>
    </location>
    <ligand>
        <name>S-adenosyl-L-methionine</name>
        <dbReference type="ChEBI" id="CHEBI:59789"/>
    </ligand>
</feature>
<proteinExistence type="inferred from homology"/>
<reference evidence="7 8" key="1">
    <citation type="submission" date="2019-08" db="EMBL/GenBank/DDBJ databases">
        <title>In-depth cultivation of the pig gut microbiome towards novel bacterial diversity and tailored functional studies.</title>
        <authorList>
            <person name="Wylensek D."/>
            <person name="Hitch T.C.A."/>
            <person name="Clavel T."/>
        </authorList>
    </citation>
    <scope>NUCLEOTIDE SEQUENCE [LARGE SCALE GENOMIC DNA]</scope>
    <source>
        <strain evidence="7 8">Oil+RF-744-GAM-WT-6</strain>
    </source>
</reference>
<feature type="binding site" evidence="4">
    <location>
        <position position="318"/>
    </location>
    <ligand>
        <name>S-adenosyl-L-methionine</name>
        <dbReference type="ChEBI" id="CHEBI:59789"/>
    </ligand>
</feature>
<keyword evidence="2 4" id="KW-0808">Transferase</keyword>
<dbReference type="Gene3D" id="2.40.50.1070">
    <property type="match status" value="1"/>
</dbReference>
<gene>
    <name evidence="7" type="primary">rlmD</name>
    <name evidence="7" type="ORF">FYJ51_10580</name>
</gene>
<dbReference type="AlphaFoldDB" id="A0A7X2NTK5"/>
<dbReference type="InterPro" id="IPR010280">
    <property type="entry name" value="U5_MeTrfase_fam"/>
</dbReference>
<evidence type="ECO:0000313" key="8">
    <source>
        <dbReference type="Proteomes" id="UP000461880"/>
    </source>
</evidence>
<dbReference type="GO" id="GO:0070041">
    <property type="term" value="F:rRNA (uridine-C5-)-methyltransferase activity"/>
    <property type="evidence" value="ECO:0007669"/>
    <property type="project" value="TreeGrafter"/>
</dbReference>
<dbReference type="SUPFAM" id="SSF50249">
    <property type="entry name" value="Nucleic acid-binding proteins"/>
    <property type="match status" value="1"/>
</dbReference>
<dbReference type="Pfam" id="PF01938">
    <property type="entry name" value="TRAM"/>
    <property type="match status" value="1"/>
</dbReference>
<comment type="similarity">
    <text evidence="4">Belongs to the class I-like SAM-binding methyltransferase superfamily. RNA M5U methyltransferase family.</text>
</comment>
<dbReference type="SUPFAM" id="SSF53335">
    <property type="entry name" value="S-adenosyl-L-methionine-dependent methyltransferases"/>
    <property type="match status" value="1"/>
</dbReference>
<dbReference type="EC" id="2.1.1.190" evidence="7"/>
<evidence type="ECO:0000256" key="1">
    <source>
        <dbReference type="ARBA" id="ARBA00022603"/>
    </source>
</evidence>
<keyword evidence="3 4" id="KW-0949">S-adenosyl-L-methionine</keyword>
<dbReference type="InterPro" id="IPR002792">
    <property type="entry name" value="TRAM_dom"/>
</dbReference>
<evidence type="ECO:0000256" key="4">
    <source>
        <dbReference type="PROSITE-ProRule" id="PRU01024"/>
    </source>
</evidence>
<dbReference type="GO" id="GO:0070475">
    <property type="term" value="P:rRNA base methylation"/>
    <property type="evidence" value="ECO:0007669"/>
    <property type="project" value="TreeGrafter"/>
</dbReference>
<feature type="active site" description="Nucleophile" evidence="4">
    <location>
        <position position="392"/>
    </location>
</feature>
<dbReference type="NCBIfam" id="TIGR00479">
    <property type="entry name" value="rumA"/>
    <property type="match status" value="1"/>
</dbReference>
<sequence>MKLEFRKLGINGEGIGYLDRKPVFCPGVFPGETAEVKITEDHERYAKAELVKLLKRSDDRISAPICPYLNRCGGCPLLQMKAPAQLAYKKQLLEEALWKYGKIRNKVVREVHPSPHSMHYRTSCKLPAGTIRGHLAAGMYEPGSNKFVAIGECAMHTPELDHVKNQILSYAEDAGIHAFENEHGLRYLVLRGIEGSFQCALITGRDTLPPQFIEQVSSIPGMCSVVQSVNDARKTQTIFGTASKVLAGDPYITVQMNGLALRLSAESFFQRNAEQASELYRMAVAKIDPCTTLLEAYCGVGAMSLAAHEKAEEIIGIDSVSQAIENAEANAKLNHIENVSFRCGDAAEELQKILVRKPVDTLLADPPRSGMEDRMLETLLTSGIRKIIYVSCNPATLGKNLGVLKQAYDVRTIIPYDMFPNTPHIESITVLEKRNPPRAERMH</sequence>